<dbReference type="Proteomes" id="UP000295164">
    <property type="component" value="Unassembled WGS sequence"/>
</dbReference>
<dbReference type="PANTHER" id="PTHR32552">
    <property type="entry name" value="FERRICHROME IRON RECEPTOR-RELATED"/>
    <property type="match status" value="1"/>
</dbReference>
<dbReference type="Gene3D" id="2.170.130.10">
    <property type="entry name" value="TonB-dependent receptor, plug domain"/>
    <property type="match status" value="1"/>
</dbReference>
<dbReference type="InterPro" id="IPR036942">
    <property type="entry name" value="Beta-barrel_TonB_sf"/>
</dbReference>
<comment type="caution">
    <text evidence="18">The sequence shown here is derived from an EMBL/GenBank/DDBJ whole genome shotgun (WGS) entry which is preliminary data.</text>
</comment>
<evidence type="ECO:0000256" key="2">
    <source>
        <dbReference type="ARBA" id="ARBA00009810"/>
    </source>
</evidence>
<evidence type="ECO:0000256" key="5">
    <source>
        <dbReference type="ARBA" id="ARBA00022496"/>
    </source>
</evidence>
<dbReference type="SUPFAM" id="SSF49464">
    <property type="entry name" value="Carboxypeptidase regulatory domain-like"/>
    <property type="match status" value="1"/>
</dbReference>
<feature type="domain" description="TonB-dependent receptor plug" evidence="17">
    <location>
        <begin position="187"/>
        <end position="284"/>
    </location>
</feature>
<dbReference type="Gene3D" id="2.60.40.1120">
    <property type="entry name" value="Carboxypeptidase-like, regulatory domain"/>
    <property type="match status" value="1"/>
</dbReference>
<keyword evidence="19" id="KW-1185">Reference proteome</keyword>
<evidence type="ECO:0000256" key="13">
    <source>
        <dbReference type="ARBA" id="ARBA00023237"/>
    </source>
</evidence>
<dbReference type="InterPro" id="IPR037066">
    <property type="entry name" value="Plug_dom_sf"/>
</dbReference>
<evidence type="ECO:0000256" key="3">
    <source>
        <dbReference type="ARBA" id="ARBA00022448"/>
    </source>
</evidence>
<dbReference type="GO" id="GO:0015891">
    <property type="term" value="P:siderophore transport"/>
    <property type="evidence" value="ECO:0007669"/>
    <property type="project" value="InterPro"/>
</dbReference>
<proteinExistence type="inferred from homology"/>
<dbReference type="NCBIfam" id="TIGR01783">
    <property type="entry name" value="TonB-siderophor"/>
    <property type="match status" value="1"/>
</dbReference>
<protein>
    <submittedName>
        <fullName evidence="18">TonB-dependent siderophore receptor</fullName>
    </submittedName>
</protein>
<keyword evidence="3 14" id="KW-0813">Transport</keyword>
<evidence type="ECO:0000256" key="10">
    <source>
        <dbReference type="ARBA" id="ARBA00023077"/>
    </source>
</evidence>
<dbReference type="PANTHER" id="PTHR32552:SF68">
    <property type="entry name" value="FERRICHROME OUTER MEMBRANE TRANSPORTER_PHAGE RECEPTOR"/>
    <property type="match status" value="1"/>
</dbReference>
<evidence type="ECO:0000256" key="11">
    <source>
        <dbReference type="ARBA" id="ARBA00023136"/>
    </source>
</evidence>
<dbReference type="GO" id="GO:0038023">
    <property type="term" value="F:signaling receptor activity"/>
    <property type="evidence" value="ECO:0007669"/>
    <property type="project" value="InterPro"/>
</dbReference>
<dbReference type="SUPFAM" id="SSF56935">
    <property type="entry name" value="Porins"/>
    <property type="match status" value="1"/>
</dbReference>
<dbReference type="GO" id="GO:0009279">
    <property type="term" value="C:cell outer membrane"/>
    <property type="evidence" value="ECO:0007669"/>
    <property type="project" value="UniProtKB-SubCell"/>
</dbReference>
<dbReference type="Pfam" id="PF07715">
    <property type="entry name" value="Plug"/>
    <property type="match status" value="1"/>
</dbReference>
<evidence type="ECO:0000256" key="15">
    <source>
        <dbReference type="RuleBase" id="RU003357"/>
    </source>
</evidence>
<reference evidence="18 19" key="1">
    <citation type="submission" date="2019-03" db="EMBL/GenBank/DDBJ databases">
        <authorList>
            <person name="Kim M.K.M."/>
        </authorList>
    </citation>
    <scope>NUCLEOTIDE SEQUENCE [LARGE SCALE GENOMIC DNA]</scope>
    <source>
        <strain evidence="18 19">17J68-15</strain>
    </source>
</reference>
<dbReference type="EMBL" id="SKFH01000001">
    <property type="protein sequence ID" value="TCZ74847.1"/>
    <property type="molecule type" value="Genomic_DNA"/>
</dbReference>
<feature type="domain" description="TonB-dependent receptor-like beta-barrel" evidence="16">
    <location>
        <begin position="360"/>
        <end position="834"/>
    </location>
</feature>
<evidence type="ECO:0000256" key="9">
    <source>
        <dbReference type="ARBA" id="ARBA00023065"/>
    </source>
</evidence>
<evidence type="ECO:0000259" key="17">
    <source>
        <dbReference type="Pfam" id="PF07715"/>
    </source>
</evidence>
<evidence type="ECO:0000256" key="7">
    <source>
        <dbReference type="ARBA" id="ARBA00022729"/>
    </source>
</evidence>
<keyword evidence="5" id="KW-0410">Iron transport</keyword>
<evidence type="ECO:0000256" key="6">
    <source>
        <dbReference type="ARBA" id="ARBA00022692"/>
    </source>
</evidence>
<dbReference type="InterPro" id="IPR008969">
    <property type="entry name" value="CarboxyPept-like_regulatory"/>
</dbReference>
<keyword evidence="9" id="KW-0406">Ion transport</keyword>
<evidence type="ECO:0000256" key="14">
    <source>
        <dbReference type="PROSITE-ProRule" id="PRU01360"/>
    </source>
</evidence>
<accession>A0A4R4E716</accession>
<evidence type="ECO:0000256" key="8">
    <source>
        <dbReference type="ARBA" id="ARBA00023004"/>
    </source>
</evidence>
<keyword evidence="13 14" id="KW-0998">Cell outer membrane</keyword>
<dbReference type="Gene3D" id="2.40.170.20">
    <property type="entry name" value="TonB-dependent receptor, beta-barrel domain"/>
    <property type="match status" value="1"/>
</dbReference>
<keyword evidence="10 15" id="KW-0798">TonB box</keyword>
<dbReference type="InterPro" id="IPR039426">
    <property type="entry name" value="TonB-dep_rcpt-like"/>
</dbReference>
<keyword evidence="11 14" id="KW-0472">Membrane</keyword>
<dbReference type="CDD" id="cd01347">
    <property type="entry name" value="ligand_gated_channel"/>
    <property type="match status" value="1"/>
</dbReference>
<evidence type="ECO:0000259" key="16">
    <source>
        <dbReference type="Pfam" id="PF00593"/>
    </source>
</evidence>
<dbReference type="InterPro" id="IPR000531">
    <property type="entry name" value="Beta-barrel_TonB"/>
</dbReference>
<evidence type="ECO:0000256" key="1">
    <source>
        <dbReference type="ARBA" id="ARBA00004571"/>
    </source>
</evidence>
<evidence type="ECO:0000313" key="19">
    <source>
        <dbReference type="Proteomes" id="UP000295164"/>
    </source>
</evidence>
<dbReference type="OrthoDB" id="9775095at2"/>
<keyword evidence="7" id="KW-0732">Signal</keyword>
<keyword evidence="8" id="KW-0408">Iron</keyword>
<comment type="subcellular location">
    <subcellularLocation>
        <location evidence="1 14">Cell outer membrane</location>
        <topology evidence="1 14">Multi-pass membrane protein</topology>
    </subcellularLocation>
</comment>
<evidence type="ECO:0000256" key="12">
    <source>
        <dbReference type="ARBA" id="ARBA00023170"/>
    </source>
</evidence>
<dbReference type="AlphaFoldDB" id="A0A4R4E716"/>
<sequence length="864" mass="94570">MPRPGVFRFAAYSFSCFRKPFFPIRHGRAARVSSLCKNFSKTVKGIYTILLATATLGAAAQPEAPQHLTTGLLAPEEIAISGTVHTSDGQPAPYVSIQVRGTRYATSSDEAGFFSFRGLPAGHYTLVISMTGAQTIERTVNVTRDSPASLDVTLPINEKQLTEVIVASGRTLNDRTPGIGKVAIAPMDLPQAVTVLPSALLRDQQVQRLSDAIRNVNGVYLTTTRGNVQESFAARGYAFGSQNLFKNGARINSGAMPEMGSVERVEVLKGSAAILFGQVAPGGVVNLVTKQPKFHRGGEVSLRAGSYNLYKPAFDVFGPLSKSVAYRVNGSFESADSYRETVHSDRYYINPSFLFKLGKKTELLFESDYLKHDFTPDFGVGTIGAYGSVSGKTITPVGRGIFFGTPWQYNHTQQATAGLTLKQRLNDSWSLSSAVNYQFYKRDYMAVERVQADTAGNWARPLGRVLTEEQYYTGQVNLTGKVSTGSIEHTILAGIDADHYTTDAFTFTFNGYSAAAPIYDTINLLDPSKRAAATNLPEAQKLWKTHAPIDRFGIYAQDLLKLSDKFNVLAGIRASYVVTEGIDSVNVRNDQHKTGQARIDRAFSPRLGVVYKPTDRTSVFASYASTFVTNTGQDLEGNSLKPSLVDQYEVGVKNELFGGRLSANVTLYRIVNNNLAQTAPYLKDGVTPNNNSNIKMLSGQTLSDGVEVDLAASPIEGLDLRAGWSYNYMRYTKNDTTQGAFKTGERLVNNPAHTANASAFYTFRQGLLKGLKLGGTFVYLGDRSAGWNTVVVKQPGRPFSWNDRLFDVAGYSTLDLSAGYNWKHFSLTGKLSNVTNTFNWNVHENYSVNPIAPRQFLATVAYKF</sequence>
<evidence type="ECO:0000256" key="4">
    <source>
        <dbReference type="ARBA" id="ARBA00022452"/>
    </source>
</evidence>
<comment type="similarity">
    <text evidence="2 14 15">Belongs to the TonB-dependent receptor family.</text>
</comment>
<keyword evidence="12 18" id="KW-0675">Receptor</keyword>
<dbReference type="InterPro" id="IPR010105">
    <property type="entry name" value="TonB_sidphr_rcpt"/>
</dbReference>
<evidence type="ECO:0000313" key="18">
    <source>
        <dbReference type="EMBL" id="TCZ74847.1"/>
    </source>
</evidence>
<keyword evidence="6 14" id="KW-0812">Transmembrane</keyword>
<dbReference type="Pfam" id="PF00593">
    <property type="entry name" value="TonB_dep_Rec_b-barrel"/>
    <property type="match status" value="1"/>
</dbReference>
<dbReference type="Pfam" id="PF13715">
    <property type="entry name" value="CarbopepD_reg_2"/>
    <property type="match status" value="1"/>
</dbReference>
<gene>
    <name evidence="18" type="ORF">E0486_00650</name>
</gene>
<organism evidence="18 19">
    <name type="scientific">Flaviaesturariibacter aridisoli</name>
    <dbReference type="NCBI Taxonomy" id="2545761"/>
    <lineage>
        <taxon>Bacteria</taxon>
        <taxon>Pseudomonadati</taxon>
        <taxon>Bacteroidota</taxon>
        <taxon>Chitinophagia</taxon>
        <taxon>Chitinophagales</taxon>
        <taxon>Chitinophagaceae</taxon>
        <taxon>Flaviaestuariibacter</taxon>
    </lineage>
</organism>
<keyword evidence="4 14" id="KW-1134">Transmembrane beta strand</keyword>
<dbReference type="GO" id="GO:0015344">
    <property type="term" value="F:siderophore uptake transmembrane transporter activity"/>
    <property type="evidence" value="ECO:0007669"/>
    <property type="project" value="TreeGrafter"/>
</dbReference>
<dbReference type="PROSITE" id="PS52016">
    <property type="entry name" value="TONB_DEPENDENT_REC_3"/>
    <property type="match status" value="1"/>
</dbReference>
<name>A0A4R4E716_9BACT</name>
<dbReference type="InterPro" id="IPR012910">
    <property type="entry name" value="Plug_dom"/>
</dbReference>